<dbReference type="OrthoDB" id="7689536at2759"/>
<dbReference type="EnsemblMetazoa" id="Aqu2.1.36324_001">
    <property type="protein sequence ID" value="Aqu2.1.36324_001"/>
    <property type="gene ID" value="Aqu2.1.36324"/>
</dbReference>
<name>A0A1X7V972_AMPQE</name>
<organism evidence="1">
    <name type="scientific">Amphimedon queenslandica</name>
    <name type="common">Sponge</name>
    <dbReference type="NCBI Taxonomy" id="400682"/>
    <lineage>
        <taxon>Eukaryota</taxon>
        <taxon>Metazoa</taxon>
        <taxon>Porifera</taxon>
        <taxon>Demospongiae</taxon>
        <taxon>Heteroscleromorpha</taxon>
        <taxon>Haplosclerida</taxon>
        <taxon>Niphatidae</taxon>
        <taxon>Amphimedon</taxon>
    </lineage>
</organism>
<protein>
    <submittedName>
        <fullName evidence="1">Uncharacterized protein</fullName>
    </submittedName>
</protein>
<dbReference type="PANTHER" id="PTHR46177">
    <property type="entry name" value="INTEGRASE CATALYTIC DOMAIN-CONTAINING PROTEIN"/>
    <property type="match status" value="1"/>
</dbReference>
<dbReference type="STRING" id="400682.A0A1X7V972"/>
<sequence>MFFDKTSRISVFARRCCDDVAAGAAQMSRRLKRRMSYSRKILWFNVGSCNNDPHIIAHYYIEAVESIKSCPRILRSDHGTENSIVSIIQPVLRHQDSDSLAGAKTFLYDCYINKQRIETRWCELQKQMSDLWINFLKSETFF</sequence>
<proteinExistence type="predicted"/>
<accession>A0A1X7V972</accession>
<dbReference type="PANTHER" id="PTHR46177:SF1">
    <property type="entry name" value="INTEGRASE CATALYTIC DOMAIN-CONTAINING PROTEIN"/>
    <property type="match status" value="1"/>
</dbReference>
<reference evidence="1" key="1">
    <citation type="submission" date="2017-05" db="UniProtKB">
        <authorList>
            <consortium name="EnsemblMetazoa"/>
        </authorList>
    </citation>
    <scope>IDENTIFICATION</scope>
</reference>
<dbReference type="OMA" id="SIRMWIN"/>
<evidence type="ECO:0000313" key="1">
    <source>
        <dbReference type="EnsemblMetazoa" id="Aqu2.1.36324_001"/>
    </source>
</evidence>
<dbReference type="InParanoid" id="A0A1X7V972"/>
<dbReference type="AlphaFoldDB" id="A0A1X7V972"/>